<evidence type="ECO:0000313" key="12">
    <source>
        <dbReference type="Proteomes" id="UP000886818"/>
    </source>
</evidence>
<feature type="domain" description="AAA+ ATPase" evidence="9">
    <location>
        <begin position="179"/>
        <end position="334"/>
    </location>
</feature>
<protein>
    <recommendedName>
        <fullName evidence="8">Flagellar biosynthesis protein FlhF</fullName>
    </recommendedName>
</protein>
<feature type="domain" description="SRP54-type proteins GTP-binding" evidence="10">
    <location>
        <begin position="180"/>
        <end position="371"/>
    </location>
</feature>
<dbReference type="RefSeq" id="WP_218282829.1">
    <property type="nucleotide sequence ID" value="NZ_CP078093.1"/>
</dbReference>
<dbReference type="EMBL" id="CP078093">
    <property type="protein sequence ID" value="QXM06132.1"/>
    <property type="molecule type" value="Genomic_DNA"/>
</dbReference>
<organism evidence="11 12">
    <name type="scientific">Crassaminicella indica</name>
    <dbReference type="NCBI Taxonomy" id="2855394"/>
    <lineage>
        <taxon>Bacteria</taxon>
        <taxon>Bacillati</taxon>
        <taxon>Bacillota</taxon>
        <taxon>Clostridia</taxon>
        <taxon>Eubacteriales</taxon>
        <taxon>Clostridiaceae</taxon>
        <taxon>Crassaminicella</taxon>
    </lineage>
</organism>
<evidence type="ECO:0000256" key="8">
    <source>
        <dbReference type="NCBIfam" id="TIGR03499"/>
    </source>
</evidence>
<dbReference type="Proteomes" id="UP000886818">
    <property type="component" value="Chromosome"/>
</dbReference>
<proteinExistence type="predicted"/>
<evidence type="ECO:0000256" key="6">
    <source>
        <dbReference type="ARBA" id="ARBA00023134"/>
    </source>
</evidence>
<evidence type="ECO:0000256" key="3">
    <source>
        <dbReference type="ARBA" id="ARBA00022475"/>
    </source>
</evidence>
<gene>
    <name evidence="11" type="primary">flhF</name>
    <name evidence="11" type="ORF">KVH43_12385</name>
</gene>
<dbReference type="CDD" id="cd17873">
    <property type="entry name" value="FlhF"/>
    <property type="match status" value="1"/>
</dbReference>
<evidence type="ECO:0000256" key="7">
    <source>
        <dbReference type="ARBA" id="ARBA00023136"/>
    </source>
</evidence>
<evidence type="ECO:0000256" key="2">
    <source>
        <dbReference type="ARBA" id="ARBA00022448"/>
    </source>
</evidence>
<dbReference type="InterPro" id="IPR020006">
    <property type="entry name" value="FlhF"/>
</dbReference>
<keyword evidence="12" id="KW-1185">Reference proteome</keyword>
<dbReference type="SMART" id="SM00962">
    <property type="entry name" value="SRP54"/>
    <property type="match status" value="1"/>
</dbReference>
<sequence length="375" mass="42725">MKVKRYIANDAQEAMLKVKSELGANAVILHSRKIKRPGFLGLFKKPLIEMVAAVEENERKKKYNIKNEKKYINNQGEFNKIDELKQQVGNIENLLNNFIHKIDNVEQTDEVKRPILFDKYYNHLIENNIEKSIAEKIMNIAVKQVSFSSENEEVINKAIKIIIREYLGTPNMINEDSKDQKKIILVGPTGVGKTTTLAKLAARFAIGKNKSVGLITADTYRIAAVEQLRTYSEILDIPIKVIYEPEEIQEAIEEFKDKDIILIDTAGRNHRSAEQLEEVKKLISYIENPDIFLVISVTTGYKDIKSIIKAYDFIEDYHLLFTKLDEATGVGNILNAKILTNKKLSYITTGQSVPDDIEYANSEKIANIIVGELYE</sequence>
<dbReference type="Pfam" id="PF00448">
    <property type="entry name" value="SRP54"/>
    <property type="match status" value="1"/>
</dbReference>
<dbReference type="PANTHER" id="PTHR43134:SF3">
    <property type="entry name" value="FLAGELLAR BIOSYNTHESIS PROTEIN FLHF"/>
    <property type="match status" value="1"/>
</dbReference>
<accession>A0ABX8RAQ7</accession>
<keyword evidence="11" id="KW-0969">Cilium</keyword>
<dbReference type="NCBIfam" id="TIGR03499">
    <property type="entry name" value="FlhF"/>
    <property type="match status" value="1"/>
</dbReference>
<keyword evidence="6" id="KW-0342">GTP-binding</keyword>
<dbReference type="InterPro" id="IPR003593">
    <property type="entry name" value="AAA+_ATPase"/>
</dbReference>
<dbReference type="SMART" id="SM00382">
    <property type="entry name" value="AAA"/>
    <property type="match status" value="1"/>
</dbReference>
<evidence type="ECO:0000256" key="5">
    <source>
        <dbReference type="ARBA" id="ARBA00022927"/>
    </source>
</evidence>
<evidence type="ECO:0000313" key="11">
    <source>
        <dbReference type="EMBL" id="QXM06132.1"/>
    </source>
</evidence>
<dbReference type="InterPro" id="IPR000897">
    <property type="entry name" value="SRP54_GTPase_dom"/>
</dbReference>
<keyword evidence="7" id="KW-0472">Membrane</keyword>
<dbReference type="PANTHER" id="PTHR43134">
    <property type="entry name" value="SIGNAL RECOGNITION PARTICLE RECEPTOR SUBUNIT ALPHA"/>
    <property type="match status" value="1"/>
</dbReference>
<keyword evidence="11" id="KW-0966">Cell projection</keyword>
<keyword evidence="5" id="KW-0653">Protein transport</keyword>
<evidence type="ECO:0000259" key="10">
    <source>
        <dbReference type="SMART" id="SM00962"/>
    </source>
</evidence>
<dbReference type="InterPro" id="IPR047040">
    <property type="entry name" value="FlhF__GTPase_dom"/>
</dbReference>
<evidence type="ECO:0000256" key="4">
    <source>
        <dbReference type="ARBA" id="ARBA00022741"/>
    </source>
</evidence>
<keyword evidence="4" id="KW-0547">Nucleotide-binding</keyword>
<evidence type="ECO:0000259" key="9">
    <source>
        <dbReference type="SMART" id="SM00382"/>
    </source>
</evidence>
<keyword evidence="11" id="KW-0282">Flagellum</keyword>
<keyword evidence="2" id="KW-0813">Transport</keyword>
<comment type="subcellular location">
    <subcellularLocation>
        <location evidence="1">Cell membrane</location>
        <topology evidence="1">Peripheral membrane protein</topology>
        <orientation evidence="1">Cytoplasmic side</orientation>
    </subcellularLocation>
</comment>
<evidence type="ECO:0000256" key="1">
    <source>
        <dbReference type="ARBA" id="ARBA00004413"/>
    </source>
</evidence>
<keyword evidence="3" id="KW-1003">Cell membrane</keyword>
<reference evidence="11" key="1">
    <citation type="submission" date="2021-07" db="EMBL/GenBank/DDBJ databases">
        <title>Complete genome sequence of Crassaminicella sp. 143-21, isolated from a deep-sea hydrothermal vent.</title>
        <authorList>
            <person name="Li X."/>
        </authorList>
    </citation>
    <scope>NUCLEOTIDE SEQUENCE</scope>
    <source>
        <strain evidence="11">143-21</strain>
    </source>
</reference>
<name>A0ABX8RAQ7_9CLOT</name>